<dbReference type="PROSITE" id="PS00763">
    <property type="entry name" value="GLUTATHIONE_PEROXID_2"/>
    <property type="match status" value="1"/>
</dbReference>
<dbReference type="InterPro" id="IPR029760">
    <property type="entry name" value="GPX_CS"/>
</dbReference>
<dbReference type="GO" id="GO:0004601">
    <property type="term" value="F:peroxidase activity"/>
    <property type="evidence" value="ECO:0007669"/>
    <property type="project" value="UniProtKB-KW"/>
</dbReference>
<organism evidence="6 7">
    <name type="scientific">Limnobaculum parvum</name>
    <dbReference type="NCBI Taxonomy" id="2172103"/>
    <lineage>
        <taxon>Bacteria</taxon>
        <taxon>Pseudomonadati</taxon>
        <taxon>Pseudomonadota</taxon>
        <taxon>Gammaproteobacteria</taxon>
        <taxon>Enterobacterales</taxon>
        <taxon>Budviciaceae</taxon>
        <taxon>Limnobaculum</taxon>
    </lineage>
</organism>
<dbReference type="CDD" id="cd00340">
    <property type="entry name" value="GSH_Peroxidase"/>
    <property type="match status" value="1"/>
</dbReference>
<dbReference type="InterPro" id="IPR036249">
    <property type="entry name" value="Thioredoxin-like_sf"/>
</dbReference>
<dbReference type="PRINTS" id="PR01011">
    <property type="entry name" value="GLUTPROXDASE"/>
</dbReference>
<evidence type="ECO:0000313" key="6">
    <source>
        <dbReference type="EMBL" id="AWH89715.1"/>
    </source>
</evidence>
<dbReference type="EMBL" id="CP029185">
    <property type="protein sequence ID" value="AWH89715.1"/>
    <property type="molecule type" value="Genomic_DNA"/>
</dbReference>
<dbReference type="PIRSF" id="PIRSF000303">
    <property type="entry name" value="Glutathion_perox"/>
    <property type="match status" value="1"/>
</dbReference>
<keyword evidence="7" id="KW-1185">Reference proteome</keyword>
<dbReference type="Pfam" id="PF00255">
    <property type="entry name" value="GSHPx"/>
    <property type="match status" value="1"/>
</dbReference>
<dbReference type="PANTHER" id="PTHR11592">
    <property type="entry name" value="GLUTATHIONE PEROXIDASE"/>
    <property type="match status" value="1"/>
</dbReference>
<dbReference type="OrthoDB" id="9785502at2"/>
<dbReference type="PROSITE" id="PS51355">
    <property type="entry name" value="GLUTATHIONE_PEROXID_3"/>
    <property type="match status" value="1"/>
</dbReference>
<gene>
    <name evidence="6" type="ORF">HYN51_14910</name>
</gene>
<dbReference type="FunFam" id="3.40.30.10:FF:000010">
    <property type="entry name" value="Glutathione peroxidase"/>
    <property type="match status" value="1"/>
</dbReference>
<protein>
    <recommendedName>
        <fullName evidence="5">Glutathione peroxidase</fullName>
    </recommendedName>
</protein>
<keyword evidence="2 5" id="KW-0575">Peroxidase</keyword>
<proteinExistence type="inferred from homology"/>
<evidence type="ECO:0000256" key="2">
    <source>
        <dbReference type="ARBA" id="ARBA00022559"/>
    </source>
</evidence>
<evidence type="ECO:0000256" key="4">
    <source>
        <dbReference type="PIRSR" id="PIRSR000303-1"/>
    </source>
</evidence>
<accession>A0A2Y9U195</accession>
<dbReference type="AlphaFoldDB" id="A0A2Y9U195"/>
<dbReference type="Gene3D" id="3.40.30.10">
    <property type="entry name" value="Glutaredoxin"/>
    <property type="match status" value="1"/>
</dbReference>
<sequence length="170" mass="19017">MENLVPTQLFSISLVNIHGDVNIMGDFAAKAILVVNTASECGFTPQYEELEQLWQRYKSQGLMILGFPCNQFGQQEKGSDQDIEAFCQLNYGVSFPLFAKIEVNGSGTHPLFRYLKSQAPGLLGHQAIKWNFTKFLISDEGRKVERFAPMTKPLALEDKIVQILATSPTD</sequence>
<comment type="similarity">
    <text evidence="1 5">Belongs to the glutathione peroxidase family.</text>
</comment>
<dbReference type="GO" id="GO:0034599">
    <property type="term" value="P:cellular response to oxidative stress"/>
    <property type="evidence" value="ECO:0007669"/>
    <property type="project" value="TreeGrafter"/>
</dbReference>
<dbReference type="SUPFAM" id="SSF52833">
    <property type="entry name" value="Thioredoxin-like"/>
    <property type="match status" value="1"/>
</dbReference>
<evidence type="ECO:0000256" key="1">
    <source>
        <dbReference type="ARBA" id="ARBA00006926"/>
    </source>
</evidence>
<evidence type="ECO:0000256" key="5">
    <source>
        <dbReference type="RuleBase" id="RU000499"/>
    </source>
</evidence>
<evidence type="ECO:0000313" key="7">
    <source>
        <dbReference type="Proteomes" id="UP000244908"/>
    </source>
</evidence>
<dbReference type="InterPro" id="IPR000889">
    <property type="entry name" value="Glutathione_peroxidase"/>
</dbReference>
<dbReference type="PANTHER" id="PTHR11592:SF78">
    <property type="entry name" value="GLUTATHIONE PEROXIDASE"/>
    <property type="match status" value="1"/>
</dbReference>
<evidence type="ECO:0000256" key="3">
    <source>
        <dbReference type="ARBA" id="ARBA00023002"/>
    </source>
</evidence>
<reference evidence="6 7" key="1">
    <citation type="journal article" date="2019" name="Int. J. Syst. Evol. Microbiol.">
        <title>Limnobaculum parvum gen. nov., sp. nov., isolated from a freshwater lake.</title>
        <authorList>
            <person name="Baek C."/>
            <person name="Shin S.K."/>
            <person name="Yi H."/>
        </authorList>
    </citation>
    <scope>NUCLEOTIDE SEQUENCE [LARGE SCALE GENOMIC DNA]</scope>
    <source>
        <strain evidence="6 7">HYN0051</strain>
    </source>
</reference>
<dbReference type="KEGG" id="lpv:HYN51_14910"/>
<keyword evidence="3 5" id="KW-0560">Oxidoreductase</keyword>
<feature type="active site" evidence="4">
    <location>
        <position position="41"/>
    </location>
</feature>
<name>A0A2Y9U195_9GAMM</name>
<dbReference type="Proteomes" id="UP000244908">
    <property type="component" value="Chromosome"/>
</dbReference>